<dbReference type="Pfam" id="PF01734">
    <property type="entry name" value="Patatin"/>
    <property type="match status" value="1"/>
</dbReference>
<dbReference type="Proteomes" id="UP000518288">
    <property type="component" value="Unassembled WGS sequence"/>
</dbReference>
<feature type="domain" description="PNPLA" evidence="3">
    <location>
        <begin position="9"/>
        <end position="238"/>
    </location>
</feature>
<keyword evidence="5" id="KW-1185">Reference proteome</keyword>
<dbReference type="GO" id="GO:0006629">
    <property type="term" value="P:lipid metabolic process"/>
    <property type="evidence" value="ECO:0007669"/>
    <property type="project" value="UniProtKB-KW"/>
</dbReference>
<dbReference type="EMBL" id="JACCFH010000001">
    <property type="protein sequence ID" value="NYG34736.1"/>
    <property type="molecule type" value="Genomic_DNA"/>
</dbReference>
<protein>
    <submittedName>
        <fullName evidence="4">Putative acylesterase/phospholipase RssA</fullName>
    </submittedName>
</protein>
<dbReference type="AlphaFoldDB" id="A0A7Y9U8L6"/>
<evidence type="ECO:0000313" key="5">
    <source>
        <dbReference type="Proteomes" id="UP000518288"/>
    </source>
</evidence>
<evidence type="ECO:0000256" key="1">
    <source>
        <dbReference type="ARBA" id="ARBA00023098"/>
    </source>
</evidence>
<dbReference type="InterPro" id="IPR002641">
    <property type="entry name" value="PNPLA_dom"/>
</dbReference>
<accession>A0A7Y9U8L6</accession>
<comment type="caution">
    <text evidence="4">The sequence shown here is derived from an EMBL/GenBank/DDBJ whole genome shotgun (WGS) entry which is preliminary data.</text>
</comment>
<name>A0A7Y9U8L6_9BURK</name>
<dbReference type="SUPFAM" id="SSF52151">
    <property type="entry name" value="FabD/lysophospholipase-like"/>
    <property type="match status" value="1"/>
</dbReference>
<keyword evidence="1" id="KW-0443">Lipid metabolism</keyword>
<proteinExistence type="predicted"/>
<dbReference type="RefSeq" id="WP_179635341.1">
    <property type="nucleotide sequence ID" value="NZ_JACCFH010000001.1"/>
</dbReference>
<organism evidence="4 5">
    <name type="scientific">Sphaerotilus montanus</name>
    <dbReference type="NCBI Taxonomy" id="522889"/>
    <lineage>
        <taxon>Bacteria</taxon>
        <taxon>Pseudomonadati</taxon>
        <taxon>Pseudomonadota</taxon>
        <taxon>Betaproteobacteria</taxon>
        <taxon>Burkholderiales</taxon>
        <taxon>Sphaerotilaceae</taxon>
        <taxon>Sphaerotilus</taxon>
    </lineage>
</organism>
<reference evidence="4 5" key="1">
    <citation type="submission" date="2020-07" db="EMBL/GenBank/DDBJ databases">
        <title>Genomic Encyclopedia of Archaeal and Bacterial Type Strains, Phase II (KMG-II): from individual species to whole genera.</title>
        <authorList>
            <person name="Goeker M."/>
        </authorList>
    </citation>
    <scope>NUCLEOTIDE SEQUENCE [LARGE SCALE GENOMIC DNA]</scope>
    <source>
        <strain evidence="4 5">DSM 21226</strain>
    </source>
</reference>
<gene>
    <name evidence="4" type="ORF">BDD16_003722</name>
</gene>
<comment type="caution">
    <text evidence="2">Lacks conserved residue(s) required for the propagation of feature annotation.</text>
</comment>
<evidence type="ECO:0000256" key="2">
    <source>
        <dbReference type="PROSITE-ProRule" id="PRU01161"/>
    </source>
</evidence>
<dbReference type="PROSITE" id="PS51635">
    <property type="entry name" value="PNPLA"/>
    <property type="match status" value="1"/>
</dbReference>
<dbReference type="InterPro" id="IPR016035">
    <property type="entry name" value="Acyl_Trfase/lysoPLipase"/>
</dbReference>
<evidence type="ECO:0000313" key="4">
    <source>
        <dbReference type="EMBL" id="NYG34736.1"/>
    </source>
</evidence>
<evidence type="ECO:0000259" key="3">
    <source>
        <dbReference type="PROSITE" id="PS51635"/>
    </source>
</evidence>
<sequence length="345" mass="37543">MGHRYARCLVMAGGGFRFGYYLGLHAALAAQGRAPDVLLASCGGAIAAAIIQALPDAAARRDWLASPAMHAFCRSLQARPGATLGGALAGALARFCNRQPAPRVPDLFNDYLFELPARLPLPAAPDPAPGPAVAFIAGTLLYGEHEVGQPRGARPLFAETVLCDTRTAALLQGRRAPMDDPRWGHGVIAPDLRTVTDMPVADAVRASIADMFYFRCHAHAGRHYLGGAIDLVPVEIARQLANEVFMEHKAPYDRTLATPALRAVLGVDGHRRMHHVMHADLHAHPGRCSYDTSDMRRALPHALLLKRLRWAANRIELAAPEQLSDYRRLVDAQWHYGHQCGQRLA</sequence>